<dbReference type="EMBL" id="QOZG01000001">
    <property type="protein sequence ID" value="RCS25894.1"/>
    <property type="molecule type" value="Genomic_DNA"/>
</dbReference>
<protein>
    <submittedName>
        <fullName evidence="2">DUF1176 domain-containing protein</fullName>
    </submittedName>
</protein>
<name>A0A368K9J3_9HYPH</name>
<feature type="region of interest" description="Disordered" evidence="1">
    <location>
        <begin position="315"/>
        <end position="336"/>
    </location>
</feature>
<dbReference type="InterPro" id="IPR009560">
    <property type="entry name" value="DUF1176"/>
</dbReference>
<gene>
    <name evidence="2" type="ORF">DUT91_01655</name>
</gene>
<dbReference type="Pfam" id="PF06674">
    <property type="entry name" value="DUF1176"/>
    <property type="match status" value="1"/>
</dbReference>
<evidence type="ECO:0000313" key="2">
    <source>
        <dbReference type="EMBL" id="RCS25894.1"/>
    </source>
</evidence>
<accession>A0A368K9J3</accession>
<sequence length="336" mass="35352">MLIAGSAVPVFASYKKVRDVSVACDFIQTCTLSSSQNKVQGIYALSIERAAGSPTEPVLVLAASQLTPQSTVSIAVDGKQVLNIPVSSFAPPGDSGQYRYADKAGMAELIRAMKTGSKAEVQMRTTSGPLKAEFPLAGFVGGLIFMDESQGRVGRVDALQAKGDKPAAAKPEVTAIDSFDKIPKAIRADFTGTDSVCGDMDADRFAAVGGFAAKIGDRTLLGLPCSAGGAYNQPYVFYQEHAGRVTPLALPVMGDEGPTTTGTAWNIDWSQGSRTLTAFFKGRGIGDCGNYNVWKATESDQEGIAFVLMQSRSKGDCDGNNGGGPENWPASWPLKK</sequence>
<evidence type="ECO:0000256" key="1">
    <source>
        <dbReference type="SAM" id="MobiDB-lite"/>
    </source>
</evidence>
<dbReference type="InterPro" id="IPR038696">
    <property type="entry name" value="IalB_sf"/>
</dbReference>
<organism evidence="2 3">
    <name type="scientific">Phyllobacterium salinisoli</name>
    <dbReference type="NCBI Taxonomy" id="1899321"/>
    <lineage>
        <taxon>Bacteria</taxon>
        <taxon>Pseudomonadati</taxon>
        <taxon>Pseudomonadota</taxon>
        <taxon>Alphaproteobacteria</taxon>
        <taxon>Hyphomicrobiales</taxon>
        <taxon>Phyllobacteriaceae</taxon>
        <taxon>Phyllobacterium</taxon>
    </lineage>
</organism>
<reference evidence="2 3" key="1">
    <citation type="submission" date="2018-07" db="EMBL/GenBank/DDBJ databases">
        <title>The draft genome of Phyllobacterium salinisoli.</title>
        <authorList>
            <person name="Liu L."/>
            <person name="Li L."/>
            <person name="Zhang X."/>
            <person name="Liang L."/>
        </authorList>
    </citation>
    <scope>NUCLEOTIDE SEQUENCE [LARGE SCALE GENOMIC DNA]</scope>
    <source>
        <strain evidence="2 3">LLAN61</strain>
    </source>
</reference>
<comment type="caution">
    <text evidence="2">The sequence shown here is derived from an EMBL/GenBank/DDBJ whole genome shotgun (WGS) entry which is preliminary data.</text>
</comment>
<dbReference type="Proteomes" id="UP000253420">
    <property type="component" value="Unassembled WGS sequence"/>
</dbReference>
<dbReference type="AlphaFoldDB" id="A0A368K9J3"/>
<keyword evidence="3" id="KW-1185">Reference proteome</keyword>
<evidence type="ECO:0000313" key="3">
    <source>
        <dbReference type="Proteomes" id="UP000253420"/>
    </source>
</evidence>
<dbReference type="OrthoDB" id="330924at2"/>
<dbReference type="Gene3D" id="2.60.40.1880">
    <property type="entry name" value="Invasion associated locus B (IalB) protein"/>
    <property type="match status" value="1"/>
</dbReference>
<proteinExistence type="predicted"/>